<dbReference type="EMBL" id="CP033459">
    <property type="protein sequence ID" value="QFQ12128.1"/>
    <property type="molecule type" value="Genomic_DNA"/>
</dbReference>
<organism evidence="1 2">
    <name type="scientific">Pseudoprevotella muciniphila</name>
    <dbReference type="NCBI Taxonomy" id="2133944"/>
    <lineage>
        <taxon>Bacteria</taxon>
        <taxon>Pseudomonadati</taxon>
        <taxon>Bacteroidota</taxon>
        <taxon>Bacteroidia</taxon>
        <taxon>Bacteroidales</taxon>
        <taxon>Prevotellaceae</taxon>
        <taxon>Pseudoprevotella</taxon>
    </lineage>
</organism>
<dbReference type="KEGG" id="alq:C7Y71_003330"/>
<gene>
    <name evidence="1" type="ORF">C7Y71_003330</name>
</gene>
<proteinExistence type="predicted"/>
<protein>
    <submittedName>
        <fullName evidence="1">Uncharacterized protein</fullName>
    </submittedName>
</protein>
<evidence type="ECO:0000313" key="1">
    <source>
        <dbReference type="EMBL" id="QFQ12128.1"/>
    </source>
</evidence>
<sequence length="155" mass="17509">MVALLSFSAASAQRISPSAVQQIVAERGQASQSTINRSGLIYMGVRNGNEYHYGIDVRVKGKNFHSQSDRAVYLKVKSYSPFAAFIYFKDRYDAMRFYNGLDKTPNNFSRGPGRNYVVGEPILKDGWWMIDLAGYGRYATNAPKKYRSGSGRNRR</sequence>
<evidence type="ECO:0000313" key="2">
    <source>
        <dbReference type="Proteomes" id="UP000249375"/>
    </source>
</evidence>
<dbReference type="Proteomes" id="UP000249375">
    <property type="component" value="Chromosome"/>
</dbReference>
<keyword evidence="2" id="KW-1185">Reference proteome</keyword>
<dbReference type="AlphaFoldDB" id="A0A5P8E5C0"/>
<name>A0A5P8E5C0_9BACT</name>
<reference evidence="1 2" key="1">
    <citation type="submission" date="2018-11" db="EMBL/GenBank/DDBJ databases">
        <authorList>
            <person name="Na S.W."/>
            <person name="Baik M."/>
        </authorList>
    </citation>
    <scope>NUCLEOTIDE SEQUENCE [LARGE SCALE GENOMIC DNA]</scope>
    <source>
        <strain evidence="1 2">E39</strain>
    </source>
</reference>
<accession>A0A5P8E5C0</accession>